<dbReference type="Gene3D" id="3.40.462.20">
    <property type="match status" value="1"/>
</dbReference>
<dbReference type="SUPFAM" id="SSF56176">
    <property type="entry name" value="FAD-binding/transporter-associated domain-like"/>
    <property type="match status" value="1"/>
</dbReference>
<dbReference type="AlphaFoldDB" id="A0A0M9VUY1"/>
<gene>
    <name evidence="7" type="ORF">ESCO_006185</name>
</gene>
<accession>A0A0M9VUY1</accession>
<evidence type="ECO:0000313" key="8">
    <source>
        <dbReference type="Proteomes" id="UP000053831"/>
    </source>
</evidence>
<evidence type="ECO:0000256" key="5">
    <source>
        <dbReference type="ARBA" id="ARBA00023002"/>
    </source>
</evidence>
<feature type="domain" description="FAD-binding PCMH-type" evidence="6">
    <location>
        <begin position="38"/>
        <end position="208"/>
    </location>
</feature>
<dbReference type="EMBL" id="LGSR01000018">
    <property type="protein sequence ID" value="KOS20232.1"/>
    <property type="molecule type" value="Genomic_DNA"/>
</dbReference>
<dbReference type="InterPro" id="IPR050416">
    <property type="entry name" value="FAD-linked_Oxidoreductase"/>
</dbReference>
<dbReference type="InterPro" id="IPR036318">
    <property type="entry name" value="FAD-bd_PCMH-like_sf"/>
</dbReference>
<reference evidence="7 8" key="1">
    <citation type="submission" date="2015-07" db="EMBL/GenBank/DDBJ databases">
        <title>The genome of the fungus Escovopsis weberi, a specialized disease agent of ant agriculture.</title>
        <authorList>
            <person name="de Man T.J."/>
            <person name="Stajich J.E."/>
            <person name="Kubicek C.P."/>
            <person name="Chenthamara K."/>
            <person name="Atanasova L."/>
            <person name="Druzhinina I.S."/>
            <person name="Birnbaum S."/>
            <person name="Barribeau S.M."/>
            <person name="Teiling C."/>
            <person name="Suen G."/>
            <person name="Currie C."/>
            <person name="Gerardo N.M."/>
        </authorList>
    </citation>
    <scope>NUCLEOTIDE SEQUENCE [LARGE SCALE GENOMIC DNA]</scope>
</reference>
<evidence type="ECO:0000256" key="2">
    <source>
        <dbReference type="ARBA" id="ARBA00005466"/>
    </source>
</evidence>
<comment type="caution">
    <text evidence="7">The sequence shown here is derived from an EMBL/GenBank/DDBJ whole genome shotgun (WGS) entry which is preliminary data.</text>
</comment>
<dbReference type="PANTHER" id="PTHR42973:SF39">
    <property type="entry name" value="FAD-BINDING PCMH-TYPE DOMAIN-CONTAINING PROTEIN"/>
    <property type="match status" value="1"/>
</dbReference>
<dbReference type="Pfam" id="PF08031">
    <property type="entry name" value="BBE"/>
    <property type="match status" value="1"/>
</dbReference>
<evidence type="ECO:0000256" key="1">
    <source>
        <dbReference type="ARBA" id="ARBA00001974"/>
    </source>
</evidence>
<comment type="cofactor">
    <cofactor evidence="1">
        <name>FAD</name>
        <dbReference type="ChEBI" id="CHEBI:57692"/>
    </cofactor>
</comment>
<protein>
    <submittedName>
        <fullName evidence="7">6-hydroxy-D-nicotine oxidase</fullName>
    </submittedName>
</protein>
<dbReference type="Proteomes" id="UP000053831">
    <property type="component" value="Unassembled WGS sequence"/>
</dbReference>
<dbReference type="PANTHER" id="PTHR42973">
    <property type="entry name" value="BINDING OXIDOREDUCTASE, PUTATIVE (AFU_ORTHOLOGUE AFUA_1G17690)-RELATED"/>
    <property type="match status" value="1"/>
</dbReference>
<dbReference type="Gene3D" id="3.30.43.10">
    <property type="entry name" value="Uridine Diphospho-n-acetylenolpyruvylglucosamine Reductase, domain 2"/>
    <property type="match status" value="1"/>
</dbReference>
<dbReference type="Pfam" id="PF01565">
    <property type="entry name" value="FAD_binding_4"/>
    <property type="match status" value="1"/>
</dbReference>
<evidence type="ECO:0000313" key="7">
    <source>
        <dbReference type="EMBL" id="KOS20232.1"/>
    </source>
</evidence>
<dbReference type="OrthoDB" id="415825at2759"/>
<dbReference type="InterPro" id="IPR016169">
    <property type="entry name" value="FAD-bd_PCMH_sub2"/>
</dbReference>
<comment type="similarity">
    <text evidence="2">Belongs to the oxygen-dependent FAD-linked oxidoreductase family.</text>
</comment>
<dbReference type="Gene3D" id="3.30.465.10">
    <property type="match status" value="1"/>
</dbReference>
<evidence type="ECO:0000259" key="6">
    <source>
        <dbReference type="PROSITE" id="PS51387"/>
    </source>
</evidence>
<name>A0A0M9VUY1_ESCWE</name>
<dbReference type="InterPro" id="IPR016166">
    <property type="entry name" value="FAD-bd_PCMH"/>
</dbReference>
<evidence type="ECO:0000256" key="4">
    <source>
        <dbReference type="ARBA" id="ARBA00022827"/>
    </source>
</evidence>
<organism evidence="7 8">
    <name type="scientific">Escovopsis weberi</name>
    <dbReference type="NCBI Taxonomy" id="150374"/>
    <lineage>
        <taxon>Eukaryota</taxon>
        <taxon>Fungi</taxon>
        <taxon>Dikarya</taxon>
        <taxon>Ascomycota</taxon>
        <taxon>Pezizomycotina</taxon>
        <taxon>Sordariomycetes</taxon>
        <taxon>Hypocreomycetidae</taxon>
        <taxon>Hypocreales</taxon>
        <taxon>Hypocreaceae</taxon>
        <taxon>Escovopsis</taxon>
    </lineage>
</organism>
<keyword evidence="3" id="KW-0285">Flavoprotein</keyword>
<proteinExistence type="inferred from homology"/>
<sequence>MAPVDYDLLKKGLKNSKVVTPSDGDEYHEGLKRWSNASVKLAAALAFLQSDEDVSHTVKFACQHKIDIAVRGGGHSTSGASSVEGGLVIDLSRMRRVVVDPVTRTVTAQGGALWEDVDRETIKHGLACVGGTVNHTGVGGLTLGGGYGWLSGRHGLVVDNLLWVRMVLADGRIVVASKDENQELFWAVRGAGSCFGVAVEFCYQAHPAPKHVSTGAFMYTGDKLDAVVDYLNHAQKNLLDSDCGFVFGMVTPPPHRATTLMVLVVVLNKPHAQAAEKFSGLLALEPVVNTFKEVPYVEMNTQLNFVSMHGSRRLLHGSSDRPPFSKALFRKALEKYESFVKEYESLSDCGVAWEIMPFSKVCEVPVTATAVTMREDSVNVVVLGKWEDAAHDTTVRTWAREMGRMIKAEGNPNSQFIAYANTHTAELRARELFGVNYPRLVELKKKFDPENMFRSWHNLLAGCDEK</sequence>
<dbReference type="GO" id="GO:0071949">
    <property type="term" value="F:FAD binding"/>
    <property type="evidence" value="ECO:0007669"/>
    <property type="project" value="InterPro"/>
</dbReference>
<evidence type="ECO:0000256" key="3">
    <source>
        <dbReference type="ARBA" id="ARBA00022630"/>
    </source>
</evidence>
<dbReference type="InterPro" id="IPR012951">
    <property type="entry name" value="BBE"/>
</dbReference>
<dbReference type="GO" id="GO:0016491">
    <property type="term" value="F:oxidoreductase activity"/>
    <property type="evidence" value="ECO:0007669"/>
    <property type="project" value="UniProtKB-KW"/>
</dbReference>
<dbReference type="PROSITE" id="PS51387">
    <property type="entry name" value="FAD_PCMH"/>
    <property type="match status" value="1"/>
</dbReference>
<keyword evidence="5" id="KW-0560">Oxidoreductase</keyword>
<keyword evidence="4" id="KW-0274">FAD</keyword>
<dbReference type="STRING" id="150374.A0A0M9VUY1"/>
<keyword evidence="8" id="KW-1185">Reference proteome</keyword>
<dbReference type="InterPro" id="IPR016167">
    <property type="entry name" value="FAD-bd_PCMH_sub1"/>
</dbReference>
<dbReference type="InterPro" id="IPR006094">
    <property type="entry name" value="Oxid_FAD_bind_N"/>
</dbReference>